<dbReference type="InterPro" id="IPR036236">
    <property type="entry name" value="Znf_C2H2_sf"/>
</dbReference>
<feature type="domain" description="C2H2-type" evidence="12">
    <location>
        <begin position="300"/>
        <end position="327"/>
    </location>
</feature>
<dbReference type="PROSITE" id="PS00028">
    <property type="entry name" value="ZINC_FINGER_C2H2_1"/>
    <property type="match status" value="12"/>
</dbReference>
<feature type="domain" description="C2H2-type" evidence="12">
    <location>
        <begin position="527"/>
        <end position="554"/>
    </location>
</feature>
<dbReference type="PaxDb" id="8022-A0A060W597"/>
<evidence type="ECO:0000256" key="7">
    <source>
        <dbReference type="ARBA" id="ARBA00023015"/>
    </source>
</evidence>
<evidence type="ECO:0000256" key="8">
    <source>
        <dbReference type="ARBA" id="ARBA00023125"/>
    </source>
</evidence>
<keyword evidence="9" id="KW-0804">Transcription</keyword>
<dbReference type="InterPro" id="IPR013087">
    <property type="entry name" value="Znf_C2H2_type"/>
</dbReference>
<evidence type="ECO:0000256" key="10">
    <source>
        <dbReference type="ARBA" id="ARBA00023242"/>
    </source>
</evidence>
<organism evidence="13 14">
    <name type="scientific">Oncorhynchus mykiss</name>
    <name type="common">Rainbow trout</name>
    <name type="synonym">Salmo gairdneri</name>
    <dbReference type="NCBI Taxonomy" id="8022"/>
    <lineage>
        <taxon>Eukaryota</taxon>
        <taxon>Metazoa</taxon>
        <taxon>Chordata</taxon>
        <taxon>Craniata</taxon>
        <taxon>Vertebrata</taxon>
        <taxon>Euteleostomi</taxon>
        <taxon>Actinopterygii</taxon>
        <taxon>Neopterygii</taxon>
        <taxon>Teleostei</taxon>
        <taxon>Protacanthopterygii</taxon>
        <taxon>Salmoniformes</taxon>
        <taxon>Salmonidae</taxon>
        <taxon>Salmoninae</taxon>
        <taxon>Oncorhynchus</taxon>
    </lineage>
</organism>
<dbReference type="Proteomes" id="UP000193380">
    <property type="component" value="Unassembled WGS sequence"/>
</dbReference>
<feature type="compositionally biased region" description="Polar residues" evidence="11">
    <location>
        <begin position="185"/>
        <end position="199"/>
    </location>
</feature>
<dbReference type="FunFam" id="3.30.160.60:FF:000688">
    <property type="entry name" value="zinc finger protein 197 isoform X1"/>
    <property type="match status" value="1"/>
</dbReference>
<feature type="domain" description="C2H2-type" evidence="12">
    <location>
        <begin position="583"/>
        <end position="610"/>
    </location>
</feature>
<dbReference type="SUPFAM" id="SSF57667">
    <property type="entry name" value="beta-beta-alpha zinc fingers"/>
    <property type="match status" value="6"/>
</dbReference>
<keyword evidence="10" id="KW-0539">Nucleus</keyword>
<keyword evidence="4" id="KW-0677">Repeat</keyword>
<keyword evidence="8" id="KW-0238">DNA-binding</keyword>
<dbReference type="EMBL" id="FR904402">
    <property type="protein sequence ID" value="CDQ62232.1"/>
    <property type="molecule type" value="Genomic_DNA"/>
</dbReference>
<feature type="compositionally biased region" description="Basic residues" evidence="11">
    <location>
        <begin position="281"/>
        <end position="295"/>
    </location>
</feature>
<evidence type="ECO:0000256" key="5">
    <source>
        <dbReference type="ARBA" id="ARBA00022771"/>
    </source>
</evidence>
<dbReference type="Pfam" id="PF00096">
    <property type="entry name" value="zf-C2H2"/>
    <property type="match status" value="9"/>
</dbReference>
<dbReference type="GO" id="GO:0000978">
    <property type="term" value="F:RNA polymerase II cis-regulatory region sequence-specific DNA binding"/>
    <property type="evidence" value="ECO:0007669"/>
    <property type="project" value="TreeGrafter"/>
</dbReference>
<evidence type="ECO:0000256" key="11">
    <source>
        <dbReference type="SAM" id="MobiDB-lite"/>
    </source>
</evidence>
<protein>
    <recommendedName>
        <fullName evidence="12">C2H2-type domain-containing protein</fullName>
    </recommendedName>
</protein>
<evidence type="ECO:0000313" key="13">
    <source>
        <dbReference type="EMBL" id="CDQ62232.1"/>
    </source>
</evidence>
<evidence type="ECO:0000256" key="4">
    <source>
        <dbReference type="ARBA" id="ARBA00022737"/>
    </source>
</evidence>
<feature type="domain" description="C2H2-type" evidence="12">
    <location>
        <begin position="499"/>
        <end position="526"/>
    </location>
</feature>
<feature type="compositionally biased region" description="Basic and acidic residues" evidence="11">
    <location>
        <begin position="200"/>
        <end position="213"/>
    </location>
</feature>
<dbReference type="STRING" id="8022.A0A060W597"/>
<evidence type="ECO:0000256" key="2">
    <source>
        <dbReference type="ARBA" id="ARBA00006991"/>
    </source>
</evidence>
<sequence>MWQPDPFHNELVSIMDELMMSFEDEIDKCMAVSVFSTQHSTGIVDAGKTGESKLEVKVQLKCVMKQFVTKTIIKINHLISKGTAALCSKICQSQSEVKSLKVKLLEMTDGKEIPEKTVGRTPQTLEEQEWTGLPYSPEFAEDLEVEVPTPIDEADKTTNCKETTIRVKTIEMKQCFISLAKLPSSLTKSNKQGPNTAKQEASRPTDREAESRPTDIQALSTDAQSLSGDSVLSTIPRREKKRTEAPMVAPSDGSKENADDDQWEEENANAGQTSSDESLHNRKPRPNRKQHKTTNTRKEYLCPDCGKVFKKLCNFKQHQRTHTGERPYCCELCGKCFPTAWKLRNHQLVVHRREKPLECPTCGKCFATKSYLDKHASVHSTEKPFRCLVCQKYFKSKNGLKEHTILHNSNSNSYACDKCPKTFVKLKYLKNHQLTHSGGGAHRCELCGKGFKSPSELKQHQASVHRGEKPFQCPTCGKCFGKKENLKIHASVHSEERAFQCSQCRMCFKTKYTLSDHKKTHTDSKPYACGKCPMTFIRSRYLKMHQASHLTSKPLACSYCGKGFKGERERKRHERTHTEEPPYTCDECGKGFYKHESLKVHLALHTGEKPFTCDYCSKTFALASYLKTHVAKFHSVTELHACGKCGKKYKDIIHFRSHMVQGC</sequence>
<keyword evidence="7" id="KW-0805">Transcription regulation</keyword>
<feature type="domain" description="C2H2-type" evidence="12">
    <location>
        <begin position="555"/>
        <end position="582"/>
    </location>
</feature>
<dbReference type="FunFam" id="3.30.160.60:FF:001064">
    <property type="entry name" value="Zinc finger protein 425"/>
    <property type="match status" value="1"/>
</dbReference>
<feature type="domain" description="C2H2-type" evidence="12">
    <location>
        <begin position="611"/>
        <end position="639"/>
    </location>
</feature>
<feature type="compositionally biased region" description="Acidic residues" evidence="11">
    <location>
        <begin position="258"/>
        <end position="267"/>
    </location>
</feature>
<reference evidence="13" key="1">
    <citation type="journal article" date="2014" name="Nat. Commun.">
        <title>The rainbow trout genome provides novel insights into evolution after whole-genome duplication in vertebrates.</title>
        <authorList>
            <person name="Berthelot C."/>
            <person name="Brunet F."/>
            <person name="Chalopin D."/>
            <person name="Juanchich A."/>
            <person name="Bernard M."/>
            <person name="Noel B."/>
            <person name="Bento P."/>
            <person name="Da Silva C."/>
            <person name="Labadie K."/>
            <person name="Alberti A."/>
            <person name="Aury J.M."/>
            <person name="Louis A."/>
            <person name="Dehais P."/>
            <person name="Bardou P."/>
            <person name="Montfort J."/>
            <person name="Klopp C."/>
            <person name="Cabau C."/>
            <person name="Gaspin C."/>
            <person name="Thorgaard G.H."/>
            <person name="Boussaha M."/>
            <person name="Quillet E."/>
            <person name="Guyomard R."/>
            <person name="Galiana D."/>
            <person name="Bobe J."/>
            <person name="Volff J.N."/>
            <person name="Genet C."/>
            <person name="Wincker P."/>
            <person name="Jaillon O."/>
            <person name="Roest Crollius H."/>
            <person name="Guiguen Y."/>
        </authorList>
    </citation>
    <scope>NUCLEOTIDE SEQUENCE [LARGE SCALE GENOMIC DNA]</scope>
</reference>
<proteinExistence type="inferred from homology"/>
<dbReference type="PROSITE" id="PS50157">
    <property type="entry name" value="ZINC_FINGER_C2H2_2"/>
    <property type="match status" value="12"/>
</dbReference>
<dbReference type="GO" id="GO:0008270">
    <property type="term" value="F:zinc ion binding"/>
    <property type="evidence" value="ECO:0007669"/>
    <property type="project" value="UniProtKB-KW"/>
</dbReference>
<gene>
    <name evidence="13" type="ORF">GSONMT00066785001</name>
</gene>
<evidence type="ECO:0000256" key="3">
    <source>
        <dbReference type="ARBA" id="ARBA00022723"/>
    </source>
</evidence>
<feature type="domain" description="C2H2-type" evidence="12">
    <location>
        <begin position="442"/>
        <end position="470"/>
    </location>
</feature>
<evidence type="ECO:0000256" key="9">
    <source>
        <dbReference type="ARBA" id="ARBA00023163"/>
    </source>
</evidence>
<feature type="domain" description="C2H2-type" evidence="12">
    <location>
        <begin position="414"/>
        <end position="441"/>
    </location>
</feature>
<dbReference type="GO" id="GO:0000981">
    <property type="term" value="F:DNA-binding transcription factor activity, RNA polymerase II-specific"/>
    <property type="evidence" value="ECO:0007669"/>
    <property type="project" value="TreeGrafter"/>
</dbReference>
<dbReference type="FunFam" id="3.30.160.60:FF:002343">
    <property type="entry name" value="Zinc finger protein 33A"/>
    <property type="match status" value="1"/>
</dbReference>
<feature type="domain" description="C2H2-type" evidence="12">
    <location>
        <begin position="471"/>
        <end position="498"/>
    </location>
</feature>
<keyword evidence="6" id="KW-0862">Zinc</keyword>
<dbReference type="FunFam" id="3.30.160.60:FF:000275">
    <property type="entry name" value="zinc finger protein 90 homolog"/>
    <property type="match status" value="1"/>
</dbReference>
<evidence type="ECO:0000313" key="14">
    <source>
        <dbReference type="Proteomes" id="UP000193380"/>
    </source>
</evidence>
<comment type="similarity">
    <text evidence="2">Belongs to the krueppel C2H2-type zinc-finger protein family.</text>
</comment>
<feature type="domain" description="C2H2-type" evidence="12">
    <location>
        <begin position="385"/>
        <end position="412"/>
    </location>
</feature>
<feature type="domain" description="C2H2-type" evidence="12">
    <location>
        <begin position="357"/>
        <end position="384"/>
    </location>
</feature>
<dbReference type="PANTHER" id="PTHR24384:SF189">
    <property type="entry name" value="C2H2-TYPE DOMAIN-CONTAINING PROTEIN-RELATED"/>
    <property type="match status" value="1"/>
</dbReference>
<evidence type="ECO:0000256" key="1">
    <source>
        <dbReference type="ARBA" id="ARBA00004123"/>
    </source>
</evidence>
<dbReference type="Pfam" id="PF12874">
    <property type="entry name" value="zf-met"/>
    <property type="match status" value="1"/>
</dbReference>
<dbReference type="InterPro" id="IPR050752">
    <property type="entry name" value="C2H2-ZF_domain"/>
</dbReference>
<feature type="domain" description="C2H2-type" evidence="12">
    <location>
        <begin position="328"/>
        <end position="356"/>
    </location>
</feature>
<keyword evidence="5" id="KW-0863">Zinc-finger</keyword>
<feature type="compositionally biased region" description="Polar residues" evidence="11">
    <location>
        <begin position="217"/>
        <end position="233"/>
    </location>
</feature>
<dbReference type="PANTHER" id="PTHR24384">
    <property type="entry name" value="FINGER PUTATIVE TRANSCRIPTION FACTOR FAMILY-RELATED"/>
    <property type="match status" value="1"/>
</dbReference>
<evidence type="ECO:0000256" key="6">
    <source>
        <dbReference type="ARBA" id="ARBA00022833"/>
    </source>
</evidence>
<keyword evidence="3" id="KW-0479">Metal-binding</keyword>
<dbReference type="GO" id="GO:0005634">
    <property type="term" value="C:nucleus"/>
    <property type="evidence" value="ECO:0007669"/>
    <property type="project" value="UniProtKB-SubCell"/>
</dbReference>
<dbReference type="FunFam" id="3.30.160.60:FF:000624">
    <property type="entry name" value="zinc finger protein 697"/>
    <property type="match status" value="1"/>
</dbReference>
<dbReference type="FunFam" id="3.30.160.60:FF:000100">
    <property type="entry name" value="Zinc finger 45-like"/>
    <property type="match status" value="1"/>
</dbReference>
<accession>A0A060W597</accession>
<dbReference type="SMART" id="SM00355">
    <property type="entry name" value="ZnF_C2H2"/>
    <property type="match status" value="13"/>
</dbReference>
<comment type="subcellular location">
    <subcellularLocation>
        <location evidence="1">Nucleus</location>
    </subcellularLocation>
</comment>
<dbReference type="AlphaFoldDB" id="A0A060W597"/>
<dbReference type="Gene3D" id="3.30.160.60">
    <property type="entry name" value="Classic Zinc Finger"/>
    <property type="match status" value="12"/>
</dbReference>
<name>A0A060W597_ONCMY</name>
<evidence type="ECO:0000259" key="12">
    <source>
        <dbReference type="PROSITE" id="PS50157"/>
    </source>
</evidence>
<feature type="region of interest" description="Disordered" evidence="11">
    <location>
        <begin position="185"/>
        <end position="295"/>
    </location>
</feature>
<reference evidence="13" key="2">
    <citation type="submission" date="2014-03" db="EMBL/GenBank/DDBJ databases">
        <authorList>
            <person name="Genoscope - CEA"/>
        </authorList>
    </citation>
    <scope>NUCLEOTIDE SEQUENCE</scope>
</reference>